<organism evidence="1 2">
    <name type="scientific">Actinoplanes sichuanensis</name>
    <dbReference type="NCBI Taxonomy" id="512349"/>
    <lineage>
        <taxon>Bacteria</taxon>
        <taxon>Bacillati</taxon>
        <taxon>Actinomycetota</taxon>
        <taxon>Actinomycetes</taxon>
        <taxon>Micromonosporales</taxon>
        <taxon>Micromonosporaceae</taxon>
        <taxon>Actinoplanes</taxon>
    </lineage>
</organism>
<comment type="caution">
    <text evidence="1">The sequence shown here is derived from an EMBL/GenBank/DDBJ whole genome shotgun (WGS) entry which is preliminary data.</text>
</comment>
<name>A0ABW4AJZ9_9ACTN</name>
<keyword evidence="2" id="KW-1185">Reference proteome</keyword>
<proteinExistence type="predicted"/>
<dbReference type="Proteomes" id="UP001597183">
    <property type="component" value="Unassembled WGS sequence"/>
</dbReference>
<protein>
    <submittedName>
        <fullName evidence="1">Uncharacterized protein</fullName>
    </submittedName>
</protein>
<sequence length="188" mass="20734">MSDDDEDGLTARDLVPVAGGTWAGLLFDNPNIGLPPALTWSFRFPFAEVQRDFGDSDVFLDVDWLPLPVPSWRAMTGQVVKALGEPAECSVYYFQHHQYDLIDLEILEQRGVDLHVRATLTGDLDGLGIDPISADAWLRFDGIRVSVSDVTTAESALARLRTFTSAEGLDPATTVSHSTFHFRPADRD</sequence>
<dbReference type="EMBL" id="JBHTMK010000044">
    <property type="protein sequence ID" value="MFD1370487.1"/>
    <property type="molecule type" value="Genomic_DNA"/>
</dbReference>
<dbReference type="RefSeq" id="WP_317793742.1">
    <property type="nucleotide sequence ID" value="NZ_AP028461.1"/>
</dbReference>
<evidence type="ECO:0000313" key="2">
    <source>
        <dbReference type="Proteomes" id="UP001597183"/>
    </source>
</evidence>
<gene>
    <name evidence="1" type="ORF">ACFQ5G_34570</name>
</gene>
<accession>A0ABW4AJZ9</accession>
<evidence type="ECO:0000313" key="1">
    <source>
        <dbReference type="EMBL" id="MFD1370487.1"/>
    </source>
</evidence>
<reference evidence="2" key="1">
    <citation type="journal article" date="2019" name="Int. J. Syst. Evol. Microbiol.">
        <title>The Global Catalogue of Microorganisms (GCM) 10K type strain sequencing project: providing services to taxonomists for standard genome sequencing and annotation.</title>
        <authorList>
            <consortium name="The Broad Institute Genomics Platform"/>
            <consortium name="The Broad Institute Genome Sequencing Center for Infectious Disease"/>
            <person name="Wu L."/>
            <person name="Ma J."/>
        </authorList>
    </citation>
    <scope>NUCLEOTIDE SEQUENCE [LARGE SCALE GENOMIC DNA]</scope>
    <source>
        <strain evidence="2">CCM 7526</strain>
    </source>
</reference>